<keyword evidence="4 8" id="KW-0378">Hydrolase</keyword>
<dbReference type="Gene3D" id="3.90.1680.10">
    <property type="entry name" value="SOS response associated peptidase-like"/>
    <property type="match status" value="1"/>
</dbReference>
<evidence type="ECO:0000256" key="3">
    <source>
        <dbReference type="ARBA" id="ARBA00022763"/>
    </source>
</evidence>
<name>A0ABM8GK32_9MICO</name>
<dbReference type="PANTHER" id="PTHR13604">
    <property type="entry name" value="DC12-RELATED"/>
    <property type="match status" value="1"/>
</dbReference>
<dbReference type="EMBL" id="AP027732">
    <property type="protein sequence ID" value="BDZ48746.1"/>
    <property type="molecule type" value="Genomic_DNA"/>
</dbReference>
<evidence type="ECO:0000256" key="7">
    <source>
        <dbReference type="ARBA" id="ARBA00023239"/>
    </source>
</evidence>
<evidence type="ECO:0000313" key="9">
    <source>
        <dbReference type="EMBL" id="BDZ48746.1"/>
    </source>
</evidence>
<sequence length="222" mass="24492">MVARATSDLLPSLLEGFPELAENYNTAPTDPIAAVRERGGERELATPRWGFVPGWYPDLKKRPQPINARIETVATSGMFRKAFASGRCIIPAQGYYEWVITENGKQPHYIFEPDAALAMAGIVTAWRDRSKADDDPDRWVLSTAIITRDSHVAPGEVHDRMPACLTPDAYDAWLDADLVPDDALALLDAESVEVAHSLSHYEVSKDANSVRNNGPQLIEPLP</sequence>
<gene>
    <name evidence="9" type="ORF">GCM10025867_09870</name>
</gene>
<protein>
    <recommendedName>
        <fullName evidence="8">Abasic site processing protein</fullName>
        <ecNumber evidence="8">3.4.-.-</ecNumber>
    </recommendedName>
</protein>
<evidence type="ECO:0000256" key="6">
    <source>
        <dbReference type="ARBA" id="ARBA00023125"/>
    </source>
</evidence>
<organism evidence="9 10">
    <name type="scientific">Frondihabitans sucicola</name>
    <dbReference type="NCBI Taxonomy" id="1268041"/>
    <lineage>
        <taxon>Bacteria</taxon>
        <taxon>Bacillati</taxon>
        <taxon>Actinomycetota</taxon>
        <taxon>Actinomycetes</taxon>
        <taxon>Micrococcales</taxon>
        <taxon>Microbacteriaceae</taxon>
        <taxon>Frondihabitans</taxon>
    </lineage>
</organism>
<keyword evidence="10" id="KW-1185">Reference proteome</keyword>
<evidence type="ECO:0000313" key="10">
    <source>
        <dbReference type="Proteomes" id="UP001321486"/>
    </source>
</evidence>
<keyword evidence="6" id="KW-0238">DNA-binding</keyword>
<keyword evidence="3" id="KW-0227">DNA damage</keyword>
<reference evidence="10" key="1">
    <citation type="journal article" date="2019" name="Int. J. Syst. Evol. Microbiol.">
        <title>The Global Catalogue of Microorganisms (GCM) 10K type strain sequencing project: providing services to taxonomists for standard genome sequencing and annotation.</title>
        <authorList>
            <consortium name="The Broad Institute Genomics Platform"/>
            <consortium name="The Broad Institute Genome Sequencing Center for Infectious Disease"/>
            <person name="Wu L."/>
            <person name="Ma J."/>
        </authorList>
    </citation>
    <scope>NUCLEOTIDE SEQUENCE [LARGE SCALE GENOMIC DNA]</scope>
    <source>
        <strain evidence="10">NBRC 108728</strain>
    </source>
</reference>
<dbReference type="PANTHER" id="PTHR13604:SF0">
    <property type="entry name" value="ABASIC SITE PROCESSING PROTEIN HMCES"/>
    <property type="match status" value="1"/>
</dbReference>
<keyword evidence="7" id="KW-0456">Lyase</keyword>
<dbReference type="EC" id="3.4.-.-" evidence="8"/>
<accession>A0ABM8GK32</accession>
<evidence type="ECO:0000256" key="5">
    <source>
        <dbReference type="ARBA" id="ARBA00023124"/>
    </source>
</evidence>
<evidence type="ECO:0000256" key="4">
    <source>
        <dbReference type="ARBA" id="ARBA00022801"/>
    </source>
</evidence>
<keyword evidence="5" id="KW-0190">Covalent protein-DNA linkage</keyword>
<evidence type="ECO:0000256" key="8">
    <source>
        <dbReference type="RuleBase" id="RU364100"/>
    </source>
</evidence>
<evidence type="ECO:0000256" key="1">
    <source>
        <dbReference type="ARBA" id="ARBA00008136"/>
    </source>
</evidence>
<dbReference type="InterPro" id="IPR036590">
    <property type="entry name" value="SRAP-like"/>
</dbReference>
<proteinExistence type="inferred from homology"/>
<dbReference type="Pfam" id="PF02586">
    <property type="entry name" value="SRAP"/>
    <property type="match status" value="1"/>
</dbReference>
<comment type="similarity">
    <text evidence="1 8">Belongs to the SOS response-associated peptidase family.</text>
</comment>
<keyword evidence="2 8" id="KW-0645">Protease</keyword>
<dbReference type="InterPro" id="IPR003738">
    <property type="entry name" value="SRAP"/>
</dbReference>
<evidence type="ECO:0000256" key="2">
    <source>
        <dbReference type="ARBA" id="ARBA00022670"/>
    </source>
</evidence>
<dbReference type="Proteomes" id="UP001321486">
    <property type="component" value="Chromosome"/>
</dbReference>
<dbReference type="SUPFAM" id="SSF143081">
    <property type="entry name" value="BB1717-like"/>
    <property type="match status" value="1"/>
</dbReference>